<organism evidence="2 3">
    <name type="scientific">Tulasnella calospora MUT 4182</name>
    <dbReference type="NCBI Taxonomy" id="1051891"/>
    <lineage>
        <taxon>Eukaryota</taxon>
        <taxon>Fungi</taxon>
        <taxon>Dikarya</taxon>
        <taxon>Basidiomycota</taxon>
        <taxon>Agaricomycotina</taxon>
        <taxon>Agaricomycetes</taxon>
        <taxon>Cantharellales</taxon>
        <taxon>Tulasnellaceae</taxon>
        <taxon>Tulasnella</taxon>
    </lineage>
</organism>
<dbReference type="OrthoDB" id="3263825at2759"/>
<accession>A0A0C3LBC9</accession>
<protein>
    <recommendedName>
        <fullName evidence="4">C2H2-type domain-containing protein</fullName>
    </recommendedName>
</protein>
<feature type="region of interest" description="Disordered" evidence="1">
    <location>
        <begin position="313"/>
        <end position="347"/>
    </location>
</feature>
<evidence type="ECO:0000313" key="2">
    <source>
        <dbReference type="EMBL" id="KIO18807.1"/>
    </source>
</evidence>
<feature type="compositionally biased region" description="Polar residues" evidence="1">
    <location>
        <begin position="532"/>
        <end position="555"/>
    </location>
</feature>
<feature type="compositionally biased region" description="Low complexity" evidence="1">
    <location>
        <begin position="588"/>
        <end position="617"/>
    </location>
</feature>
<sequence length="876" mass="94893">MDFAAYESGLTSARSDRFLEAPDVDNTSISPAFFYTRSPVQHAVPESACTTVSWPFPGFLHEQRPVAEFTSQPHCLPSSADVRGLAPVPSSLISFSAHQSAIKADPSATFSGPQARLVSSGSQGHVATSLSPGAMSFAAAPAAKYDYSMVPRPSPPSAGQCGVDLLASSSSSSHDPLLFERYEVEKPVSGPSFRSRIAPFADHARQVASYRNIIPDQSTGEYCSSRHARFSVRAVTTVPTTTIVTSVPPALTYGGSLQQIEEVKSAKRQSLTGQHDPEAATAAEVNQRRSRRSDLEPTRSGVVEYINQYSGGRDGFPSLTNRQATYPPRPSYPGTRHALNSSPSRRHTYHEEPFFHNTGLPTDIFAHQYTSLQEWLSEADVILSPSLSPTADQTLPPEVTFPDLDLLDAEIEEEEASMWSDAYFAIEGVGEVRVANLDGDAVMEEDDEDVDAEGSTEDESEVISDLDEPEDDSDDSLQEVTGGTAEEEVPESSSPTRLQEDAQSPHDNAPKVPSFAPTRSSTADTLTTDTAGSPNDTASRRSPSVDAPTTPSSIPSRDGSVLSSADGEGETDEEYVGSSDEEDEEDTASASASSASASAAGSRSPSPASSISIPLSSCRPAASRTSPDQESKHTLDDVACRSPAPSTPPPKLPFTKGQTRAPYQRSRPASQPLDGIPDGSAEYSEVTKTYKCTCHGRTYRRKGDLQRHLCEGSLPEVCDGCGRGFPRKDPRIRHWNQNPVCEAIHHVKNIRDSKEASRWKKRWTSAMFAGKAAAMERLVEDQLSILASGSNLTNQLENIIPQTRTRTRVAAAARGPRHRKVVKRRFDSEGETEDESIEEECEEEDSFRPSKLVKLAIVKDDLVSEGRRATLRKKVQ</sequence>
<feature type="compositionally biased region" description="Basic and acidic residues" evidence="1">
    <location>
        <begin position="627"/>
        <end position="639"/>
    </location>
</feature>
<name>A0A0C3LBC9_9AGAM</name>
<feature type="compositionally biased region" description="Acidic residues" evidence="1">
    <location>
        <begin position="567"/>
        <end position="587"/>
    </location>
</feature>
<evidence type="ECO:0000313" key="3">
    <source>
        <dbReference type="Proteomes" id="UP000054248"/>
    </source>
</evidence>
<feature type="compositionally biased region" description="Low complexity" evidence="1">
    <location>
        <begin position="518"/>
        <end position="531"/>
    </location>
</feature>
<evidence type="ECO:0000256" key="1">
    <source>
        <dbReference type="SAM" id="MobiDB-lite"/>
    </source>
</evidence>
<proteinExistence type="predicted"/>
<dbReference type="HOGENOM" id="CLU_328234_0_0_1"/>
<keyword evidence="3" id="KW-1185">Reference proteome</keyword>
<reference evidence="3" key="2">
    <citation type="submission" date="2015-01" db="EMBL/GenBank/DDBJ databases">
        <title>Evolutionary Origins and Diversification of the Mycorrhizal Mutualists.</title>
        <authorList>
            <consortium name="DOE Joint Genome Institute"/>
            <consortium name="Mycorrhizal Genomics Consortium"/>
            <person name="Kohler A."/>
            <person name="Kuo A."/>
            <person name="Nagy L.G."/>
            <person name="Floudas D."/>
            <person name="Copeland A."/>
            <person name="Barry K.W."/>
            <person name="Cichocki N."/>
            <person name="Veneault-Fourrey C."/>
            <person name="LaButti K."/>
            <person name="Lindquist E.A."/>
            <person name="Lipzen A."/>
            <person name="Lundell T."/>
            <person name="Morin E."/>
            <person name="Murat C."/>
            <person name="Riley R."/>
            <person name="Ohm R."/>
            <person name="Sun H."/>
            <person name="Tunlid A."/>
            <person name="Henrissat B."/>
            <person name="Grigoriev I.V."/>
            <person name="Hibbett D.S."/>
            <person name="Martin F."/>
        </authorList>
    </citation>
    <scope>NUCLEOTIDE SEQUENCE [LARGE SCALE GENOMIC DNA]</scope>
    <source>
        <strain evidence="3">MUT 4182</strain>
    </source>
</reference>
<feature type="region of interest" description="Disordered" evidence="1">
    <location>
        <begin position="445"/>
        <end position="680"/>
    </location>
</feature>
<dbReference type="Gene3D" id="3.30.160.60">
    <property type="entry name" value="Classic Zinc Finger"/>
    <property type="match status" value="1"/>
</dbReference>
<feature type="region of interest" description="Disordered" evidence="1">
    <location>
        <begin position="265"/>
        <end position="301"/>
    </location>
</feature>
<evidence type="ECO:0008006" key="4">
    <source>
        <dbReference type="Google" id="ProtNLM"/>
    </source>
</evidence>
<dbReference type="Proteomes" id="UP000054248">
    <property type="component" value="Unassembled WGS sequence"/>
</dbReference>
<gene>
    <name evidence="2" type="ORF">M407DRAFT_31521</name>
</gene>
<reference evidence="2 3" key="1">
    <citation type="submission" date="2014-04" db="EMBL/GenBank/DDBJ databases">
        <authorList>
            <consortium name="DOE Joint Genome Institute"/>
            <person name="Kuo A."/>
            <person name="Girlanda M."/>
            <person name="Perotto S."/>
            <person name="Kohler A."/>
            <person name="Nagy L.G."/>
            <person name="Floudas D."/>
            <person name="Copeland A."/>
            <person name="Barry K.W."/>
            <person name="Cichocki N."/>
            <person name="Veneault-Fourrey C."/>
            <person name="LaButti K."/>
            <person name="Lindquist E.A."/>
            <person name="Lipzen A."/>
            <person name="Lundell T."/>
            <person name="Morin E."/>
            <person name="Murat C."/>
            <person name="Sun H."/>
            <person name="Tunlid A."/>
            <person name="Henrissat B."/>
            <person name="Grigoriev I.V."/>
            <person name="Hibbett D.S."/>
            <person name="Martin F."/>
            <person name="Nordberg H.P."/>
            <person name="Cantor M.N."/>
            <person name="Hua S.X."/>
        </authorList>
    </citation>
    <scope>NUCLEOTIDE SEQUENCE [LARGE SCALE GENOMIC DNA]</scope>
    <source>
        <strain evidence="2 3">MUT 4182</strain>
    </source>
</reference>
<dbReference type="AlphaFoldDB" id="A0A0C3LBC9"/>
<dbReference type="EMBL" id="KN823258">
    <property type="protein sequence ID" value="KIO18807.1"/>
    <property type="molecule type" value="Genomic_DNA"/>
</dbReference>
<feature type="compositionally biased region" description="Acidic residues" evidence="1">
    <location>
        <begin position="445"/>
        <end position="477"/>
    </location>
</feature>